<gene>
    <name evidence="1" type="ORF">SAMN05444277_1138</name>
</gene>
<dbReference type="OrthoDB" id="675824at2"/>
<reference evidence="1 2" key="1">
    <citation type="submission" date="2016-10" db="EMBL/GenBank/DDBJ databases">
        <authorList>
            <person name="de Groot N.N."/>
        </authorList>
    </citation>
    <scope>NUCLEOTIDE SEQUENCE [LARGE SCALE GENOMIC DNA]</scope>
    <source>
        <strain evidence="1 2">DSM 28286</strain>
    </source>
</reference>
<dbReference type="Gene3D" id="3.30.70.100">
    <property type="match status" value="1"/>
</dbReference>
<dbReference type="RefSeq" id="WP_090661663.1">
    <property type="nucleotide sequence ID" value="NZ_FOXQ01000013.1"/>
</dbReference>
<evidence type="ECO:0000313" key="2">
    <source>
        <dbReference type="Proteomes" id="UP000199031"/>
    </source>
</evidence>
<organism evidence="1 2">
    <name type="scientific">Parafilimonas terrae</name>
    <dbReference type="NCBI Taxonomy" id="1465490"/>
    <lineage>
        <taxon>Bacteria</taxon>
        <taxon>Pseudomonadati</taxon>
        <taxon>Bacteroidota</taxon>
        <taxon>Chitinophagia</taxon>
        <taxon>Chitinophagales</taxon>
        <taxon>Chitinophagaceae</taxon>
        <taxon>Parafilimonas</taxon>
    </lineage>
</organism>
<dbReference type="STRING" id="1465490.SAMN05444277_1138"/>
<dbReference type="Proteomes" id="UP000199031">
    <property type="component" value="Unassembled WGS sequence"/>
</dbReference>
<evidence type="ECO:0008006" key="3">
    <source>
        <dbReference type="Google" id="ProtNLM"/>
    </source>
</evidence>
<dbReference type="AlphaFoldDB" id="A0A1I5YLG8"/>
<proteinExistence type="predicted"/>
<evidence type="ECO:0000313" key="1">
    <source>
        <dbReference type="EMBL" id="SFQ45104.1"/>
    </source>
</evidence>
<name>A0A1I5YLG8_9BACT</name>
<dbReference type="EMBL" id="FOXQ01000013">
    <property type="protein sequence ID" value="SFQ45104.1"/>
    <property type="molecule type" value="Genomic_DNA"/>
</dbReference>
<keyword evidence="2" id="KW-1185">Reference proteome</keyword>
<protein>
    <recommendedName>
        <fullName evidence="3">DUF1330 domain-containing protein</fullName>
    </recommendedName>
</protein>
<accession>A0A1I5YLG8</accession>
<sequence length="100" mass="11942">MIYITQLVYIKEGAENVFHEFEDIAIPIISKYNGRLLLRIRPAENSFIEHHIDKPYEIHLVEFDNEQNFLRFAKDEERKQFLHLKEESVKSTLLIKGIQV</sequence>